<dbReference type="Pfam" id="PF10220">
    <property type="entry name" value="Smg8_Smg9"/>
    <property type="match status" value="1"/>
</dbReference>
<sequence>MSNKSMQSTRQNKDQNERTKVTDFVKDLDADLKPTVVDDGGGAFSLLNRSLPIYMNCPHCRNSTTKNDTTNIKFASTISQLQRIFVVTPAFPILLAADPIIQFESYTGLHSHMLCINLMIDKLSCLPPSVPDREEKLRFSLGCPVILPPESFLSLRLPFVYGVELEDGSLHSLRPFENQPQLTAYIMKGTALQVVSNRGNLDPALVT</sequence>
<evidence type="ECO:0000313" key="5">
    <source>
        <dbReference type="EMBL" id="KAL0436373.1"/>
    </source>
</evidence>
<feature type="compositionally biased region" description="Basic and acidic residues" evidence="4">
    <location>
        <begin position="11"/>
        <end position="20"/>
    </location>
</feature>
<reference evidence="5" key="1">
    <citation type="submission" date="2020-06" db="EMBL/GenBank/DDBJ databases">
        <authorList>
            <person name="Li T."/>
            <person name="Hu X."/>
            <person name="Zhang T."/>
            <person name="Song X."/>
            <person name="Zhang H."/>
            <person name="Dai N."/>
            <person name="Sheng W."/>
            <person name="Hou X."/>
            <person name="Wei L."/>
        </authorList>
    </citation>
    <scope>NUCLEOTIDE SEQUENCE</scope>
    <source>
        <strain evidence="5">G02</strain>
        <tissue evidence="5">Leaf</tissue>
    </source>
</reference>
<dbReference type="InterPro" id="IPR019354">
    <property type="entry name" value="SMG8-like"/>
</dbReference>
<comment type="similarity">
    <text evidence="1">Belongs to the SMG8 family.</text>
</comment>
<reference evidence="5" key="2">
    <citation type="journal article" date="2024" name="Plant">
        <title>Genomic evolution and insights into agronomic trait innovations of Sesamum species.</title>
        <authorList>
            <person name="Miao H."/>
            <person name="Wang L."/>
            <person name="Qu L."/>
            <person name="Liu H."/>
            <person name="Sun Y."/>
            <person name="Le M."/>
            <person name="Wang Q."/>
            <person name="Wei S."/>
            <person name="Zheng Y."/>
            <person name="Lin W."/>
            <person name="Duan Y."/>
            <person name="Cao H."/>
            <person name="Xiong S."/>
            <person name="Wang X."/>
            <person name="Wei L."/>
            <person name="Li C."/>
            <person name="Ma Q."/>
            <person name="Ju M."/>
            <person name="Zhao R."/>
            <person name="Li G."/>
            <person name="Mu C."/>
            <person name="Tian Q."/>
            <person name="Mei H."/>
            <person name="Zhang T."/>
            <person name="Gao T."/>
            <person name="Zhang H."/>
        </authorList>
    </citation>
    <scope>NUCLEOTIDE SEQUENCE</scope>
    <source>
        <strain evidence="5">G02</strain>
    </source>
</reference>
<dbReference type="AlphaFoldDB" id="A0AAW2W4P5"/>
<dbReference type="PANTHER" id="PTHR13091:SF0">
    <property type="entry name" value="NONSENSE-MEDIATED MRNA DECAY FACTOR SMG8"/>
    <property type="match status" value="1"/>
</dbReference>
<evidence type="ECO:0000256" key="2">
    <source>
        <dbReference type="ARBA" id="ARBA00023161"/>
    </source>
</evidence>
<feature type="region of interest" description="Disordered" evidence="4">
    <location>
        <begin position="1"/>
        <end position="20"/>
    </location>
</feature>
<feature type="compositionally biased region" description="Polar residues" evidence="4">
    <location>
        <begin position="1"/>
        <end position="10"/>
    </location>
</feature>
<organism evidence="5">
    <name type="scientific">Sesamum radiatum</name>
    <name type="common">Black benniseed</name>
    <dbReference type="NCBI Taxonomy" id="300843"/>
    <lineage>
        <taxon>Eukaryota</taxon>
        <taxon>Viridiplantae</taxon>
        <taxon>Streptophyta</taxon>
        <taxon>Embryophyta</taxon>
        <taxon>Tracheophyta</taxon>
        <taxon>Spermatophyta</taxon>
        <taxon>Magnoliopsida</taxon>
        <taxon>eudicotyledons</taxon>
        <taxon>Gunneridae</taxon>
        <taxon>Pentapetalae</taxon>
        <taxon>asterids</taxon>
        <taxon>lamiids</taxon>
        <taxon>Lamiales</taxon>
        <taxon>Pedaliaceae</taxon>
        <taxon>Sesamum</taxon>
    </lineage>
</organism>
<name>A0AAW2W4P5_SESRA</name>
<keyword evidence="2" id="KW-0866">Nonsense-mediated mRNA decay</keyword>
<accession>A0AAW2W4P5</accession>
<dbReference type="PANTHER" id="PTHR13091">
    <property type="entry name" value="AMPLIFIED IN BREAST CANCER 2-RELATED"/>
    <property type="match status" value="1"/>
</dbReference>
<evidence type="ECO:0000256" key="1">
    <source>
        <dbReference type="ARBA" id="ARBA00006443"/>
    </source>
</evidence>
<dbReference type="GO" id="GO:0000184">
    <property type="term" value="P:nuclear-transcribed mRNA catabolic process, nonsense-mediated decay"/>
    <property type="evidence" value="ECO:0007669"/>
    <property type="project" value="UniProtKB-KW"/>
</dbReference>
<protein>
    <recommendedName>
        <fullName evidence="3">Nonsense-mediated mRNA decay factor SMG8</fullName>
    </recommendedName>
</protein>
<dbReference type="EMBL" id="JACGWJ010000002">
    <property type="protein sequence ID" value="KAL0436373.1"/>
    <property type="molecule type" value="Genomic_DNA"/>
</dbReference>
<evidence type="ECO:0000256" key="3">
    <source>
        <dbReference type="ARBA" id="ARBA00029509"/>
    </source>
</evidence>
<comment type="caution">
    <text evidence="5">The sequence shown here is derived from an EMBL/GenBank/DDBJ whole genome shotgun (WGS) entry which is preliminary data.</text>
</comment>
<gene>
    <name evidence="5" type="ORF">Sradi_0345200</name>
</gene>
<proteinExistence type="inferred from homology"/>
<evidence type="ECO:0000256" key="4">
    <source>
        <dbReference type="SAM" id="MobiDB-lite"/>
    </source>
</evidence>